<evidence type="ECO:0000259" key="14">
    <source>
        <dbReference type="PROSITE" id="PS50123"/>
    </source>
</evidence>
<dbReference type="InterPro" id="IPR011006">
    <property type="entry name" value="CheY-like_superfamily"/>
</dbReference>
<dbReference type="Pfam" id="PF00512">
    <property type="entry name" value="HisKA"/>
    <property type="match status" value="1"/>
</dbReference>
<feature type="domain" description="Response regulatory" evidence="10">
    <location>
        <begin position="1220"/>
        <end position="1336"/>
    </location>
</feature>
<dbReference type="Pfam" id="PF08448">
    <property type="entry name" value="PAS_4"/>
    <property type="match status" value="1"/>
</dbReference>
<dbReference type="PRINTS" id="PR00996">
    <property type="entry name" value="CHERMTFRASE"/>
</dbReference>
<dbReference type="InterPro" id="IPR035909">
    <property type="entry name" value="CheB_C"/>
</dbReference>
<evidence type="ECO:0000256" key="2">
    <source>
        <dbReference type="ARBA" id="ARBA00001541"/>
    </source>
</evidence>
<dbReference type="GO" id="GO:0000156">
    <property type="term" value="F:phosphorelay response regulator activity"/>
    <property type="evidence" value="ECO:0007669"/>
    <property type="project" value="InterPro"/>
</dbReference>
<dbReference type="CDD" id="cd00130">
    <property type="entry name" value="PAS"/>
    <property type="match status" value="1"/>
</dbReference>
<dbReference type="InterPro" id="IPR022641">
    <property type="entry name" value="CheR_N"/>
</dbReference>
<feature type="domain" description="Histidine kinase" evidence="9">
    <location>
        <begin position="978"/>
        <end position="1196"/>
    </location>
</feature>
<feature type="domain" description="PAS" evidence="11">
    <location>
        <begin position="837"/>
        <end position="907"/>
    </location>
</feature>
<evidence type="ECO:0000259" key="11">
    <source>
        <dbReference type="PROSITE" id="PS50112"/>
    </source>
</evidence>
<dbReference type="PROSITE" id="PS50112">
    <property type="entry name" value="PAS"/>
    <property type="match status" value="1"/>
</dbReference>
<dbReference type="Gene3D" id="3.40.50.2300">
    <property type="match status" value="1"/>
</dbReference>
<evidence type="ECO:0000313" key="16">
    <source>
        <dbReference type="Proteomes" id="UP000316426"/>
    </source>
</evidence>
<dbReference type="NCBIfam" id="TIGR00229">
    <property type="entry name" value="sensory_box"/>
    <property type="match status" value="1"/>
</dbReference>
<evidence type="ECO:0000256" key="3">
    <source>
        <dbReference type="ARBA" id="ARBA00022603"/>
    </source>
</evidence>
<dbReference type="SMART" id="SM00448">
    <property type="entry name" value="REC"/>
    <property type="match status" value="1"/>
</dbReference>
<dbReference type="InterPro" id="IPR013656">
    <property type="entry name" value="PAS_4"/>
</dbReference>
<dbReference type="InterPro" id="IPR001789">
    <property type="entry name" value="Sig_transdc_resp-reg_receiver"/>
</dbReference>
<dbReference type="SMART" id="SM00091">
    <property type="entry name" value="PAS"/>
    <property type="match status" value="3"/>
</dbReference>
<dbReference type="Gene3D" id="3.30.450.20">
    <property type="entry name" value="PAS domain"/>
    <property type="match status" value="2"/>
</dbReference>
<dbReference type="InterPro" id="IPR003594">
    <property type="entry name" value="HATPase_dom"/>
</dbReference>
<dbReference type="Proteomes" id="UP000316426">
    <property type="component" value="Chromosome"/>
</dbReference>
<dbReference type="InterPro" id="IPR000673">
    <property type="entry name" value="Sig_transdc_resp-reg_Me-estase"/>
</dbReference>
<evidence type="ECO:0000259" key="13">
    <source>
        <dbReference type="PROSITE" id="PS50122"/>
    </source>
</evidence>
<dbReference type="InterPro" id="IPR005467">
    <property type="entry name" value="His_kinase_dom"/>
</dbReference>
<evidence type="ECO:0000313" key="15">
    <source>
        <dbReference type="EMBL" id="QDV72618.1"/>
    </source>
</evidence>
<dbReference type="GO" id="GO:0032259">
    <property type="term" value="P:methylation"/>
    <property type="evidence" value="ECO:0007669"/>
    <property type="project" value="UniProtKB-KW"/>
</dbReference>
<dbReference type="PROSITE" id="PS50109">
    <property type="entry name" value="HIS_KIN"/>
    <property type="match status" value="1"/>
</dbReference>
<dbReference type="Pfam" id="PF13596">
    <property type="entry name" value="PAS_10"/>
    <property type="match status" value="1"/>
</dbReference>
<organism evidence="15 16">
    <name type="scientific">Botrimarina mediterranea</name>
    <dbReference type="NCBI Taxonomy" id="2528022"/>
    <lineage>
        <taxon>Bacteria</taxon>
        <taxon>Pseudomonadati</taxon>
        <taxon>Planctomycetota</taxon>
        <taxon>Planctomycetia</taxon>
        <taxon>Pirellulales</taxon>
        <taxon>Lacipirellulaceae</taxon>
        <taxon>Botrimarina</taxon>
    </lineage>
</organism>
<dbReference type="Gene3D" id="1.10.155.10">
    <property type="entry name" value="Chemotaxis receptor methyltransferase CheR, N-terminal domain"/>
    <property type="match status" value="1"/>
</dbReference>
<feature type="modified residue" description="4-aspartylphosphate" evidence="7">
    <location>
        <position position="1271"/>
    </location>
</feature>
<evidence type="ECO:0000259" key="12">
    <source>
        <dbReference type="PROSITE" id="PS50113"/>
    </source>
</evidence>
<protein>
    <submittedName>
        <fullName evidence="15">Autoinducer 2 sensor kinase/phosphatase LuxQ</fullName>
        <ecNumber evidence="15">2.7.13.3</ecNumber>
    </submittedName>
</protein>
<dbReference type="Gene3D" id="3.40.50.150">
    <property type="entry name" value="Vaccinia Virus protein VP39"/>
    <property type="match status" value="1"/>
</dbReference>
<dbReference type="InterPro" id="IPR035965">
    <property type="entry name" value="PAS-like_dom_sf"/>
</dbReference>
<dbReference type="InterPro" id="IPR000780">
    <property type="entry name" value="CheR_MeTrfase"/>
</dbReference>
<comment type="catalytic activity">
    <reaction evidence="1">
        <text>ATP + protein L-histidine = ADP + protein N-phospho-L-histidine.</text>
        <dbReference type="EC" id="2.7.13.3"/>
    </reaction>
</comment>
<dbReference type="EMBL" id="CP036349">
    <property type="protein sequence ID" value="QDV72618.1"/>
    <property type="molecule type" value="Genomic_DNA"/>
</dbReference>
<dbReference type="GO" id="GO:0008983">
    <property type="term" value="F:protein-glutamate O-methyltransferase activity"/>
    <property type="evidence" value="ECO:0007669"/>
    <property type="project" value="UniProtKB-EC"/>
</dbReference>
<dbReference type="SMART" id="SM00138">
    <property type="entry name" value="MeTrc"/>
    <property type="match status" value="1"/>
</dbReference>
<keyword evidence="6" id="KW-0378">Hydrolase</keyword>
<dbReference type="Pfam" id="PF02518">
    <property type="entry name" value="HATPase_c"/>
    <property type="match status" value="1"/>
</dbReference>
<accession>A0A518K489</accession>
<evidence type="ECO:0000256" key="7">
    <source>
        <dbReference type="PROSITE-ProRule" id="PRU00169"/>
    </source>
</evidence>
<dbReference type="Gene3D" id="3.30.565.10">
    <property type="entry name" value="Histidine kinase-like ATPase, C-terminal domain"/>
    <property type="match status" value="1"/>
</dbReference>
<dbReference type="CDD" id="cd16922">
    <property type="entry name" value="HATPase_EvgS-ArcB-TorS-like"/>
    <property type="match status" value="1"/>
</dbReference>
<dbReference type="SUPFAM" id="SSF55874">
    <property type="entry name" value="ATPase domain of HSP90 chaperone/DNA topoisomerase II/histidine kinase"/>
    <property type="match status" value="1"/>
</dbReference>
<dbReference type="GO" id="GO:0005737">
    <property type="term" value="C:cytoplasm"/>
    <property type="evidence" value="ECO:0007669"/>
    <property type="project" value="InterPro"/>
</dbReference>
<dbReference type="PROSITE" id="PS50113">
    <property type="entry name" value="PAC"/>
    <property type="match status" value="1"/>
</dbReference>
<dbReference type="PANTHER" id="PTHR24422:SF27">
    <property type="entry name" value="PROTEIN-GLUTAMATE O-METHYLTRANSFERASE"/>
    <property type="match status" value="1"/>
</dbReference>
<dbReference type="SUPFAM" id="SSF52738">
    <property type="entry name" value="Methylesterase CheB, C-terminal domain"/>
    <property type="match status" value="1"/>
</dbReference>
<dbReference type="InterPro" id="IPR003661">
    <property type="entry name" value="HisK_dim/P_dom"/>
</dbReference>
<evidence type="ECO:0000256" key="5">
    <source>
        <dbReference type="ARBA" id="ARBA00022691"/>
    </source>
</evidence>
<dbReference type="InterPro" id="IPR029063">
    <property type="entry name" value="SAM-dependent_MTases_sf"/>
</dbReference>
<feature type="active site" evidence="6">
    <location>
        <position position="15"/>
    </location>
</feature>
<dbReference type="KEGG" id="bmei:Spa11_07980"/>
<dbReference type="SUPFAM" id="SSF52172">
    <property type="entry name" value="CheY-like"/>
    <property type="match status" value="1"/>
</dbReference>
<proteinExistence type="predicted"/>
<keyword evidence="7" id="KW-0597">Phosphoprotein</keyword>
<dbReference type="CDD" id="cd17546">
    <property type="entry name" value="REC_hyHK_CKI1_RcsC-like"/>
    <property type="match status" value="1"/>
</dbReference>
<feature type="active site" evidence="6">
    <location>
        <position position="42"/>
    </location>
</feature>
<gene>
    <name evidence="15" type="primary">luxQ_1</name>
    <name evidence="15" type="ORF">Spa11_07980</name>
</gene>
<dbReference type="SMART" id="SM00388">
    <property type="entry name" value="HisKA"/>
    <property type="match status" value="1"/>
</dbReference>
<keyword evidence="6" id="KW-0145">Chemotaxis</keyword>
<dbReference type="PANTHER" id="PTHR24422">
    <property type="entry name" value="CHEMOTAXIS PROTEIN METHYLTRANSFERASE"/>
    <property type="match status" value="1"/>
</dbReference>
<dbReference type="SUPFAM" id="SSF47757">
    <property type="entry name" value="Chemotaxis receptor methyltransferase CheR, N-terminal domain"/>
    <property type="match status" value="1"/>
</dbReference>
<evidence type="ECO:0000256" key="1">
    <source>
        <dbReference type="ARBA" id="ARBA00000085"/>
    </source>
</evidence>
<dbReference type="SMART" id="SM00387">
    <property type="entry name" value="HATPase_c"/>
    <property type="match status" value="1"/>
</dbReference>
<evidence type="ECO:0000256" key="8">
    <source>
        <dbReference type="SAM" id="Coils"/>
    </source>
</evidence>
<evidence type="ECO:0000259" key="9">
    <source>
        <dbReference type="PROSITE" id="PS50109"/>
    </source>
</evidence>
<dbReference type="InterPro" id="IPR036804">
    <property type="entry name" value="CheR_N_sf"/>
</dbReference>
<dbReference type="InterPro" id="IPR000014">
    <property type="entry name" value="PAS"/>
</dbReference>
<comment type="catalytic activity">
    <reaction evidence="2">
        <text>L-glutamyl-[protein] + S-adenosyl-L-methionine = [protein]-L-glutamate 5-O-methyl ester + S-adenosyl-L-homocysteine</text>
        <dbReference type="Rhea" id="RHEA:24452"/>
        <dbReference type="Rhea" id="RHEA-COMP:10208"/>
        <dbReference type="Rhea" id="RHEA-COMP:10311"/>
        <dbReference type="ChEBI" id="CHEBI:29973"/>
        <dbReference type="ChEBI" id="CHEBI:57856"/>
        <dbReference type="ChEBI" id="CHEBI:59789"/>
        <dbReference type="ChEBI" id="CHEBI:82795"/>
        <dbReference type="EC" id="2.1.1.80"/>
    </reaction>
</comment>
<evidence type="ECO:0000259" key="10">
    <source>
        <dbReference type="PROSITE" id="PS50110"/>
    </source>
</evidence>
<dbReference type="InterPro" id="IPR050903">
    <property type="entry name" value="Bact_Chemotaxis_MeTrfase"/>
</dbReference>
<feature type="active site" evidence="6">
    <location>
        <position position="134"/>
    </location>
</feature>
<dbReference type="Pfam" id="PF01739">
    <property type="entry name" value="CheR"/>
    <property type="match status" value="1"/>
</dbReference>
<dbReference type="Gene3D" id="1.10.287.130">
    <property type="match status" value="1"/>
</dbReference>
<keyword evidence="15" id="KW-0418">Kinase</keyword>
<dbReference type="Pfam" id="PF00072">
    <property type="entry name" value="Response_reg"/>
    <property type="match status" value="1"/>
</dbReference>
<dbReference type="PROSITE" id="PS50110">
    <property type="entry name" value="RESPONSE_REGULATORY"/>
    <property type="match status" value="1"/>
</dbReference>
<dbReference type="CDD" id="cd16434">
    <property type="entry name" value="CheB-CheR_fusion"/>
    <property type="match status" value="1"/>
</dbReference>
<feature type="domain" description="PAC" evidence="12">
    <location>
        <begin position="907"/>
        <end position="960"/>
    </location>
</feature>
<keyword evidence="3" id="KW-0489">Methyltransferase</keyword>
<dbReference type="GO" id="GO:0006935">
    <property type="term" value="P:chemotaxis"/>
    <property type="evidence" value="ECO:0007669"/>
    <property type="project" value="UniProtKB-UniRule"/>
</dbReference>
<dbReference type="SUPFAM" id="SSF55785">
    <property type="entry name" value="PYP-like sensor domain (PAS domain)"/>
    <property type="match status" value="2"/>
</dbReference>
<dbReference type="InterPro" id="IPR036097">
    <property type="entry name" value="HisK_dim/P_sf"/>
</dbReference>
<dbReference type="EC" id="2.7.13.3" evidence="15"/>
<dbReference type="Pfam" id="PF03705">
    <property type="entry name" value="CheR_N"/>
    <property type="match status" value="1"/>
</dbReference>
<dbReference type="SUPFAM" id="SSF53335">
    <property type="entry name" value="S-adenosyl-L-methionine-dependent methyltransferases"/>
    <property type="match status" value="1"/>
</dbReference>
<sequence length="1339" mass="147873">MAESDRPFVVGIGASAGGLQSLERFFDGLEHLTGAAFIVVQHLSPNYETMMDKLLGRHTSMRVTIAEDGQPIEADHVYVIPPKQDLVVQDGRLRLSDHDADEVPHMTIDRLFASIAHEYGDRAIGVILSGTGSDGSRGIQAVRNTRGLVLCETESTAKFSGMPRSAQATGCVDHVVPPESMPRIIVKRIVGIDGQNEPEKDEVSKILRLLRDRLQVDFSQYKPATVTRRIDRRMSICNVTSLSDFYDLLKSDADQLDQLYQDMLIGVTKFFRDPACFEYFEQQIASQLLANADPEAGLRVWIPGCATGEEAYSLAMVLHELNKESAHPVDIKVFASDIHSESLRRGSLASYGEDALQNVSGERLARHFEEHNGEYRVRKHIRQLVLFAPHNLLQDPPFTSLDMVSCRNLLIYFDNAAQNRAMTLFHFGLKQRGVLFLGPSETVGDLGAEFQTLHDRYRFYRKVRDAKLPNDVALPFALTPRIRTAKPFAAPQPTGAEGKKQLYDTLLDELLPPTLLVDSDRHVVEMYGGAEKYLALRGRRMSTDLLDLCPEPLQGVLSIGVRRVLSGSESTLRLPVARLTLSDGAEKTVAITLKSVSLRHNDSRYVAITFAETGDGKAAPTAGAGEDAAVVAFTTEGGELTKRVRELEDDLAASQESLQSTIEQLESSNEELQATNEELVSSNEELQSSNEELNSVNEELHTVNVEYQNKNAELRELYEDMNHLIASTDIGTVFLDNTLTIRRFTPSIGRVFNLEPHDVGRPLASFSHSLKFDELMAKLEGVLHTGEIFEREVVSKSGTPYFLRMLPYELSGEMAGVTLTLTDIQALVDTRTQVDETQQRLQRAIDAVPVLVSFVNRDLRYEFANRAYTEMLGIPSSDLIGMSVQEVLDAETLTQCMPYIKAALAGEPQHFEAVVGRDGQHASVIIDYRPERDVSGEVTGFYVSAADVSAIKQAEQELEAAVEAAKLANEAKSDFLAKMSHEIRSPMAAILGFADILDRQLKEPDDRNCIDIIRTNGEHLLSLINDLLDLSQIELRRVELASDVTNIRELLSGAYNTLRPRAAQNRVTFEGRLRDNLDAGLRTDVRRLKQVLINLLTNAIKFGAGGRVILSARRTCVRRELVISVADTGGGIAPADVERLFEPFCQLDASSNRAYEGSGLGLTISKQLVEQMGGVIRVRSQVGLGSVFQMRLPWPEVLPIDEVDSKTDLLEALPRLDGKKVLVVDDRRDMRFIAEQILAEVGAEVTTVDNGATALATVADFGGDFHCVVTDIQMPAMDGYAVARGLRNQGYAGPILALTANAMPSDRQKCFEAGCDGFVAKPIDRTQFVRTVARSMNGS</sequence>
<dbReference type="Gene3D" id="3.40.50.180">
    <property type="entry name" value="Methylesterase CheB, C-terminal domain"/>
    <property type="match status" value="1"/>
</dbReference>
<evidence type="ECO:0000256" key="6">
    <source>
        <dbReference type="PROSITE-ProRule" id="PRU00050"/>
    </source>
</evidence>
<dbReference type="RefSeq" id="WP_145108198.1">
    <property type="nucleotide sequence ID" value="NZ_CP036349.1"/>
</dbReference>
<dbReference type="InterPro" id="IPR000700">
    <property type="entry name" value="PAS-assoc_C"/>
</dbReference>
<dbReference type="GO" id="GO:0008984">
    <property type="term" value="F:protein-glutamate methylesterase activity"/>
    <property type="evidence" value="ECO:0007669"/>
    <property type="project" value="InterPro"/>
</dbReference>
<keyword evidence="8" id="KW-0175">Coiled coil</keyword>
<dbReference type="InterPro" id="IPR022642">
    <property type="entry name" value="CheR_C"/>
</dbReference>
<feature type="domain" description="CheB-type methylesterase" evidence="13">
    <location>
        <begin position="9"/>
        <end position="189"/>
    </location>
</feature>
<dbReference type="CDD" id="cd00082">
    <property type="entry name" value="HisKA"/>
    <property type="match status" value="1"/>
</dbReference>
<dbReference type="PROSITE" id="PS50123">
    <property type="entry name" value="CHER"/>
    <property type="match status" value="1"/>
</dbReference>
<keyword evidence="4 15" id="KW-0808">Transferase</keyword>
<reference evidence="15 16" key="1">
    <citation type="submission" date="2019-02" db="EMBL/GenBank/DDBJ databases">
        <title>Deep-cultivation of Planctomycetes and their phenomic and genomic characterization uncovers novel biology.</title>
        <authorList>
            <person name="Wiegand S."/>
            <person name="Jogler M."/>
            <person name="Boedeker C."/>
            <person name="Pinto D."/>
            <person name="Vollmers J."/>
            <person name="Rivas-Marin E."/>
            <person name="Kohn T."/>
            <person name="Peeters S.H."/>
            <person name="Heuer A."/>
            <person name="Rast P."/>
            <person name="Oberbeckmann S."/>
            <person name="Bunk B."/>
            <person name="Jeske O."/>
            <person name="Meyerdierks A."/>
            <person name="Storesund J.E."/>
            <person name="Kallscheuer N."/>
            <person name="Luecker S."/>
            <person name="Lage O.M."/>
            <person name="Pohl T."/>
            <person name="Merkel B.J."/>
            <person name="Hornburger P."/>
            <person name="Mueller R.-W."/>
            <person name="Bruemmer F."/>
            <person name="Labrenz M."/>
            <person name="Spormann A.M."/>
            <person name="Op den Camp H."/>
            <person name="Overmann J."/>
            <person name="Amann R."/>
            <person name="Jetten M.S.M."/>
            <person name="Mascher T."/>
            <person name="Medema M.H."/>
            <person name="Devos D.P."/>
            <person name="Kaster A.-K."/>
            <person name="Ovreas L."/>
            <person name="Rohde M."/>
            <person name="Galperin M.Y."/>
            <person name="Jogler C."/>
        </authorList>
    </citation>
    <scope>NUCLEOTIDE SEQUENCE [LARGE SCALE GENOMIC DNA]</scope>
    <source>
        <strain evidence="15 16">Spa11</strain>
    </source>
</reference>
<dbReference type="InterPro" id="IPR036890">
    <property type="entry name" value="HATPase_C_sf"/>
</dbReference>
<dbReference type="SUPFAM" id="SSF47384">
    <property type="entry name" value="Homodimeric domain of signal transducing histidine kinase"/>
    <property type="match status" value="1"/>
</dbReference>
<feature type="domain" description="CheR-type methyltransferase" evidence="14">
    <location>
        <begin position="200"/>
        <end position="465"/>
    </location>
</feature>
<evidence type="ECO:0000256" key="4">
    <source>
        <dbReference type="ARBA" id="ARBA00022679"/>
    </source>
</evidence>
<keyword evidence="16" id="KW-1185">Reference proteome</keyword>
<dbReference type="GO" id="GO:0000155">
    <property type="term" value="F:phosphorelay sensor kinase activity"/>
    <property type="evidence" value="ECO:0007669"/>
    <property type="project" value="InterPro"/>
</dbReference>
<feature type="coiled-coil region" evidence="8">
    <location>
        <begin position="644"/>
        <end position="724"/>
    </location>
</feature>
<name>A0A518K489_9BACT</name>
<dbReference type="Pfam" id="PF01339">
    <property type="entry name" value="CheB_methylest"/>
    <property type="match status" value="1"/>
</dbReference>
<dbReference type="PROSITE" id="PS50122">
    <property type="entry name" value="CHEB"/>
    <property type="match status" value="1"/>
</dbReference>
<keyword evidence="5" id="KW-0949">S-adenosyl-L-methionine</keyword>